<dbReference type="PANTHER" id="PTHR30580">
    <property type="entry name" value="PRIMOSOMAL PROTEIN N"/>
    <property type="match status" value="1"/>
</dbReference>
<evidence type="ECO:0000256" key="3">
    <source>
        <dbReference type="ARBA" id="ARBA00022723"/>
    </source>
</evidence>
<feature type="domain" description="Helicase ATP-binding" evidence="13">
    <location>
        <begin position="256"/>
        <end position="422"/>
    </location>
</feature>
<keyword evidence="1 12" id="KW-0639">Primosome</keyword>
<dbReference type="InterPro" id="IPR011545">
    <property type="entry name" value="DEAD/DEAH_box_helicase_dom"/>
</dbReference>
<dbReference type="GO" id="GO:0006269">
    <property type="term" value="P:DNA replication, synthesis of primer"/>
    <property type="evidence" value="ECO:0007669"/>
    <property type="project" value="UniProtKB-KW"/>
</dbReference>
<keyword evidence="8 12" id="KW-0067">ATP-binding</keyword>
<accession>A0A0V8GKC7</accession>
<proteinExistence type="inferred from homology"/>
<dbReference type="Pfam" id="PF17764">
    <property type="entry name" value="PriA_3primeBD"/>
    <property type="match status" value="1"/>
</dbReference>
<dbReference type="GO" id="GO:0043138">
    <property type="term" value="F:3'-5' DNA helicase activity"/>
    <property type="evidence" value="ECO:0007669"/>
    <property type="project" value="UniProtKB-EC"/>
</dbReference>
<evidence type="ECO:0000256" key="1">
    <source>
        <dbReference type="ARBA" id="ARBA00022515"/>
    </source>
</evidence>
<feature type="binding site" evidence="12">
    <location>
        <position position="513"/>
    </location>
    <ligand>
        <name>Zn(2+)</name>
        <dbReference type="ChEBI" id="CHEBI:29105"/>
        <label>2</label>
    </ligand>
</feature>
<evidence type="ECO:0000256" key="12">
    <source>
        <dbReference type="HAMAP-Rule" id="MF_00983"/>
    </source>
</evidence>
<dbReference type="InterPro" id="IPR014001">
    <property type="entry name" value="Helicase_ATP-bd"/>
</dbReference>
<dbReference type="InterPro" id="IPR040498">
    <property type="entry name" value="PriA_CRR"/>
</dbReference>
<dbReference type="Gene3D" id="3.40.1440.60">
    <property type="entry name" value="PriA, 3(prime) DNA-binding domain"/>
    <property type="match status" value="1"/>
</dbReference>
<keyword evidence="6 12" id="KW-0347">Helicase</keyword>
<evidence type="ECO:0000256" key="2">
    <source>
        <dbReference type="ARBA" id="ARBA00022705"/>
    </source>
</evidence>
<dbReference type="GO" id="GO:0006270">
    <property type="term" value="P:DNA replication initiation"/>
    <property type="evidence" value="ECO:0007669"/>
    <property type="project" value="TreeGrafter"/>
</dbReference>
<gene>
    <name evidence="12" type="primary">priA</name>
    <name evidence="15" type="ORF">AS033_04205</name>
</gene>
<dbReference type="CDD" id="cd18804">
    <property type="entry name" value="SF2_C_priA"/>
    <property type="match status" value="1"/>
</dbReference>
<dbReference type="InterPro" id="IPR041236">
    <property type="entry name" value="PriA_C"/>
</dbReference>
<comment type="catalytic activity">
    <reaction evidence="11 12">
        <text>ATP + H2O = ADP + phosphate + H(+)</text>
        <dbReference type="Rhea" id="RHEA:13065"/>
        <dbReference type="ChEBI" id="CHEBI:15377"/>
        <dbReference type="ChEBI" id="CHEBI:15378"/>
        <dbReference type="ChEBI" id="CHEBI:30616"/>
        <dbReference type="ChEBI" id="CHEBI:43474"/>
        <dbReference type="ChEBI" id="CHEBI:456216"/>
        <dbReference type="EC" id="5.6.2.4"/>
    </reaction>
</comment>
<dbReference type="NCBIfam" id="NF004066">
    <property type="entry name" value="PRK05580.1-3"/>
    <property type="match status" value="1"/>
</dbReference>
<comment type="function">
    <text evidence="12">Initiates the restart of stalled replication forks, which reloads the replicative helicase on sites other than the origin of replication. Recognizes and binds to abandoned replication forks and remodels them to uncover a helicase loading site. Promotes assembly of the primosome at these replication forks.</text>
</comment>
<organism evidence="15 16">
    <name type="scientific">Exiguobacterium indicum</name>
    <dbReference type="NCBI Taxonomy" id="296995"/>
    <lineage>
        <taxon>Bacteria</taxon>
        <taxon>Bacillati</taxon>
        <taxon>Bacillota</taxon>
        <taxon>Bacilli</taxon>
        <taxon>Bacillales</taxon>
        <taxon>Bacillales Family XII. Incertae Sedis</taxon>
        <taxon>Exiguobacterium</taxon>
    </lineage>
</organism>
<dbReference type="GO" id="GO:0006310">
    <property type="term" value="P:DNA recombination"/>
    <property type="evidence" value="ECO:0007669"/>
    <property type="project" value="InterPro"/>
</dbReference>
<dbReference type="InterPro" id="IPR042115">
    <property type="entry name" value="PriA_3primeBD_sf"/>
</dbReference>
<dbReference type="FunFam" id="3.40.1440.60:FF:000001">
    <property type="entry name" value="Primosomal protein N"/>
    <property type="match status" value="1"/>
</dbReference>
<dbReference type="Pfam" id="PF00271">
    <property type="entry name" value="Helicase_C"/>
    <property type="match status" value="1"/>
</dbReference>
<keyword evidence="7 12" id="KW-0862">Zinc</keyword>
<feature type="binding site" evidence="12">
    <location>
        <position position="483"/>
    </location>
    <ligand>
        <name>Zn(2+)</name>
        <dbReference type="ChEBI" id="CHEBI:29105"/>
        <label>1</label>
    </ligand>
</feature>
<dbReference type="EMBL" id="LNQL01000001">
    <property type="protein sequence ID" value="KSU50591.1"/>
    <property type="molecule type" value="Genomic_DNA"/>
</dbReference>
<evidence type="ECO:0000259" key="13">
    <source>
        <dbReference type="PROSITE" id="PS51192"/>
    </source>
</evidence>
<dbReference type="GO" id="GO:0016887">
    <property type="term" value="F:ATP hydrolysis activity"/>
    <property type="evidence" value="ECO:0007669"/>
    <property type="project" value="RHEA"/>
</dbReference>
<dbReference type="OrthoDB" id="9759544at2"/>
<evidence type="ECO:0000256" key="6">
    <source>
        <dbReference type="ARBA" id="ARBA00022806"/>
    </source>
</evidence>
<dbReference type="GO" id="GO:0005524">
    <property type="term" value="F:ATP binding"/>
    <property type="evidence" value="ECO:0007669"/>
    <property type="project" value="UniProtKB-UniRule"/>
</dbReference>
<keyword evidence="9 12" id="KW-0238">DNA-binding</keyword>
<comment type="similarity">
    <text evidence="12">Belongs to the helicase family. PriA subfamily.</text>
</comment>
<dbReference type="EC" id="5.6.2.4" evidence="12"/>
<evidence type="ECO:0000256" key="8">
    <source>
        <dbReference type="ARBA" id="ARBA00022840"/>
    </source>
</evidence>
<dbReference type="SUPFAM" id="SSF52540">
    <property type="entry name" value="P-loop containing nucleoside triphosphate hydrolases"/>
    <property type="match status" value="2"/>
</dbReference>
<dbReference type="FunFam" id="3.40.50.300:FF:000489">
    <property type="entry name" value="Primosome assembly protein PriA"/>
    <property type="match status" value="1"/>
</dbReference>
<dbReference type="RefSeq" id="WP_058264794.1">
    <property type="nucleotide sequence ID" value="NZ_FMYN01000001.1"/>
</dbReference>
<dbReference type="PANTHER" id="PTHR30580:SF0">
    <property type="entry name" value="PRIMOSOMAL PROTEIN N"/>
    <property type="match status" value="1"/>
</dbReference>
<dbReference type="HAMAP" id="MF_00983">
    <property type="entry name" value="PriA"/>
    <property type="match status" value="1"/>
</dbReference>
<dbReference type="Pfam" id="PF18319">
    <property type="entry name" value="Zn_ribbon_PriA"/>
    <property type="match status" value="1"/>
</dbReference>
<feature type="binding site" evidence="12">
    <location>
        <position position="492"/>
    </location>
    <ligand>
        <name>Zn(2+)</name>
        <dbReference type="ChEBI" id="CHEBI:29105"/>
        <label>2</label>
    </ligand>
</feature>
<comment type="catalytic activity">
    <reaction evidence="12">
        <text>Couples ATP hydrolysis with the unwinding of duplex DNA by translocating in the 3'-5' direction.</text>
        <dbReference type="EC" id="5.6.2.4"/>
    </reaction>
</comment>
<dbReference type="InterPro" id="IPR027417">
    <property type="entry name" value="P-loop_NTPase"/>
</dbReference>
<evidence type="ECO:0000313" key="15">
    <source>
        <dbReference type="EMBL" id="KSU50591.1"/>
    </source>
</evidence>
<keyword evidence="5 12" id="KW-0378">Hydrolase</keyword>
<dbReference type="GO" id="GO:1990077">
    <property type="term" value="C:primosome complex"/>
    <property type="evidence" value="ECO:0007669"/>
    <property type="project" value="UniProtKB-UniRule"/>
</dbReference>
<keyword evidence="10 12" id="KW-0413">Isomerase</keyword>
<feature type="binding site" evidence="12">
    <location>
        <position position="495"/>
    </location>
    <ligand>
        <name>Zn(2+)</name>
        <dbReference type="ChEBI" id="CHEBI:29105"/>
        <label>2</label>
    </ligand>
</feature>
<feature type="binding site" evidence="12">
    <location>
        <position position="486"/>
    </location>
    <ligand>
        <name>Zn(2+)</name>
        <dbReference type="ChEBI" id="CHEBI:29105"/>
        <label>1</label>
    </ligand>
</feature>
<dbReference type="Pfam" id="PF18074">
    <property type="entry name" value="PriA_C"/>
    <property type="match status" value="1"/>
</dbReference>
<feature type="binding site" evidence="12">
    <location>
        <position position="510"/>
    </location>
    <ligand>
        <name>Zn(2+)</name>
        <dbReference type="ChEBI" id="CHEBI:29105"/>
        <label>2</label>
    </ligand>
</feature>
<name>A0A0V8GKC7_9BACL</name>
<dbReference type="PROSITE" id="PS51192">
    <property type="entry name" value="HELICASE_ATP_BIND_1"/>
    <property type="match status" value="1"/>
</dbReference>
<dbReference type="GO" id="GO:0006302">
    <property type="term" value="P:double-strand break repair"/>
    <property type="evidence" value="ECO:0007669"/>
    <property type="project" value="InterPro"/>
</dbReference>
<dbReference type="Proteomes" id="UP000053797">
    <property type="component" value="Unassembled WGS sequence"/>
</dbReference>
<dbReference type="SMART" id="SM00487">
    <property type="entry name" value="DEXDc"/>
    <property type="match status" value="1"/>
</dbReference>
<feature type="domain" description="Helicase C-terminal" evidence="14">
    <location>
        <begin position="518"/>
        <end position="672"/>
    </location>
</feature>
<keyword evidence="3 12" id="KW-0479">Metal-binding</keyword>
<dbReference type="Pfam" id="PF00270">
    <property type="entry name" value="DEAD"/>
    <property type="match status" value="1"/>
</dbReference>
<dbReference type="InterPro" id="IPR001650">
    <property type="entry name" value="Helicase_C-like"/>
</dbReference>
<evidence type="ECO:0000256" key="7">
    <source>
        <dbReference type="ARBA" id="ARBA00022833"/>
    </source>
</evidence>
<dbReference type="SMART" id="SM00490">
    <property type="entry name" value="HELICc"/>
    <property type="match status" value="1"/>
</dbReference>
<feature type="binding site" evidence="12">
    <location>
        <position position="526"/>
    </location>
    <ligand>
        <name>Zn(2+)</name>
        <dbReference type="ChEBI" id="CHEBI:29105"/>
        <label>1</label>
    </ligand>
</feature>
<comment type="cofactor">
    <cofactor evidence="12">
        <name>Zn(2+)</name>
        <dbReference type="ChEBI" id="CHEBI:29105"/>
    </cofactor>
    <text evidence="12">Binds 2 zinc ions per subunit.</text>
</comment>
<evidence type="ECO:0000256" key="9">
    <source>
        <dbReference type="ARBA" id="ARBA00023125"/>
    </source>
</evidence>
<protein>
    <recommendedName>
        <fullName evidence="12">Replication restart protein PriA</fullName>
    </recommendedName>
    <alternativeName>
        <fullName evidence="12">ATP-dependent DNA helicase PriA</fullName>
        <ecNumber evidence="12">5.6.2.4</ecNumber>
    </alternativeName>
    <alternativeName>
        <fullName evidence="12">DNA 3'-5' helicase PriA</fullName>
    </alternativeName>
</protein>
<dbReference type="InterPro" id="IPR041222">
    <property type="entry name" value="PriA_3primeBD"/>
</dbReference>
<feature type="binding site" evidence="12">
    <location>
        <position position="523"/>
    </location>
    <ligand>
        <name>Zn(2+)</name>
        <dbReference type="ChEBI" id="CHEBI:29105"/>
        <label>1</label>
    </ligand>
</feature>
<dbReference type="PROSITE" id="PS51194">
    <property type="entry name" value="HELICASE_CTER"/>
    <property type="match status" value="1"/>
</dbReference>
<dbReference type="CDD" id="cd17929">
    <property type="entry name" value="DEXHc_priA"/>
    <property type="match status" value="1"/>
</dbReference>
<evidence type="ECO:0000259" key="14">
    <source>
        <dbReference type="PROSITE" id="PS51194"/>
    </source>
</evidence>
<evidence type="ECO:0000313" key="16">
    <source>
        <dbReference type="Proteomes" id="UP000053797"/>
    </source>
</evidence>
<dbReference type="Gene3D" id="3.40.50.300">
    <property type="entry name" value="P-loop containing nucleotide triphosphate hydrolases"/>
    <property type="match status" value="2"/>
</dbReference>
<evidence type="ECO:0000256" key="4">
    <source>
        <dbReference type="ARBA" id="ARBA00022741"/>
    </source>
</evidence>
<sequence>MIAEVIVDVAAATVDRPFDYAVPELWQELIVPGMRVEVPFGPRALLGIVVGMKATSDLTNVKSIVRVLDETPTYTQELLELSAYLSETTLCFQATALLAMLPAALKVSYDKLVIVESGPLRAYHGKKMSQLPTEVQQIILTAAKQADVTLQPVIREKKTSKTDKRIRLLEEQATFTKQASQQAALYSYIEEFPNALWSEIKQATGATSATLNALEKKGIIEVETIDVRRNPYEHLVQDIFVPSSLTEKQQEAVSAITAEAETGTFLLHGVTGSGKTEVYLESIHAQLERGRQAILLVPEISLTPMMVKRFKRRFGERVAVLHSGLSLGEKYDEWRKIEQGEVDVVVGARSAVFAPLTNIGIIILDEEHETTYKQEENPRYHTRDVAKWRAAYHRCPVVLGSATPLLETYARAQKGVYRYLPLRERFGGELPPVDIVDMRKELERGNRTPFSLALIEGIKERIERGEQTVLLLNRRGYTTFVLCRDCGETLQCPHCAVNLTYHQHEDRLKCHYCGFEAAMPKTCPSCESTKIRQFGTGTQKIEEELAHLIPEARIIRMDQDTTSRKGAHEKLLDAFERKEGNILLGTQMIAKGLDFPNVTLVGVLAADATLGIPDFRASERTFQLITQVSGRAGRGQLAGQSIIQTYNPEHYVIQTAKQHDFETFYKREMQLRKLGGHPPFWFLGLITVSATHPLEAQAEAQQIASELRAFESEDLVVNGPFDAPLARLKNMYRQQVLIKHKGQEDVRTHLRDILARRQKSKTQVAIDLNPFVFM</sequence>
<evidence type="ECO:0000256" key="10">
    <source>
        <dbReference type="ARBA" id="ARBA00023235"/>
    </source>
</evidence>
<keyword evidence="4 12" id="KW-0547">Nucleotide-binding</keyword>
<reference evidence="15 16" key="1">
    <citation type="journal article" date="2015" name="Int. J. Syst. Evol. Microbiol.">
        <title>Exiguobacterium enclense sp. nov., isolated from sediment.</title>
        <authorList>
            <person name="Dastager S.G."/>
            <person name="Mawlankar R."/>
            <person name="Sonalkar V.V."/>
            <person name="Thorat M.N."/>
            <person name="Mual P."/>
            <person name="Verma A."/>
            <person name="Krishnamurthi S."/>
            <person name="Tang S.K."/>
            <person name="Li W.J."/>
        </authorList>
    </citation>
    <scope>NUCLEOTIDE SEQUENCE [LARGE SCALE GENOMIC DNA]</scope>
    <source>
        <strain evidence="15 16">NIO-1109</strain>
    </source>
</reference>
<evidence type="ECO:0000256" key="5">
    <source>
        <dbReference type="ARBA" id="ARBA00022801"/>
    </source>
</evidence>
<dbReference type="GO" id="GO:0008270">
    <property type="term" value="F:zinc ion binding"/>
    <property type="evidence" value="ECO:0007669"/>
    <property type="project" value="UniProtKB-UniRule"/>
</dbReference>
<dbReference type="InterPro" id="IPR005259">
    <property type="entry name" value="PriA"/>
</dbReference>
<keyword evidence="2 12" id="KW-0235">DNA replication</keyword>
<dbReference type="NCBIfam" id="TIGR00595">
    <property type="entry name" value="priA"/>
    <property type="match status" value="1"/>
</dbReference>
<comment type="caution">
    <text evidence="15">The sequence shown here is derived from an EMBL/GenBank/DDBJ whole genome shotgun (WGS) entry which is preliminary data.</text>
</comment>
<dbReference type="GO" id="GO:0003677">
    <property type="term" value="F:DNA binding"/>
    <property type="evidence" value="ECO:0007669"/>
    <property type="project" value="UniProtKB-UniRule"/>
</dbReference>
<evidence type="ECO:0000256" key="11">
    <source>
        <dbReference type="ARBA" id="ARBA00048988"/>
    </source>
</evidence>
<dbReference type="AlphaFoldDB" id="A0A0V8GKC7"/>
<comment type="subunit">
    <text evidence="12">Component of the replication restart primosome.</text>
</comment>